<comment type="caution">
    <text evidence="1">The sequence shown here is derived from an EMBL/GenBank/DDBJ whole genome shotgun (WGS) entry which is preliminary data.</text>
</comment>
<protein>
    <submittedName>
        <fullName evidence="1">Uncharacterized protein</fullName>
    </submittedName>
</protein>
<accession>A0AAD5H181</accession>
<dbReference type="EMBL" id="JADXDR010000242">
    <property type="protein sequence ID" value="KAI7835627.1"/>
    <property type="molecule type" value="Genomic_DNA"/>
</dbReference>
<sequence length="296" mass="30122">MLCNLGSGEPRCACPAGKVDCAGQCIDPVQQCCPAKPGVGGSRTCGLLGYCTKTFDCGCLIGKMCGDRCILPLTCCASDPVVAPCSGSSVCPSDGGMCTSKCPSGTSKCGNTCYDPDTKCCADDDNSIVGEPIGGGCVGGDFCVLTYGKTPIIGRRCKDKGNVCFECCTDTDCPSVGLGERCVSGVCSMKGCTAFSCWAGGDSKNTCKLDGKGCASGNSDNTVRCPSGTCLGKDGCTPSCGDKGCCSAVEVDCKKGSISGRTCGKKCDEDDKYYGEKLSRAGKYPTCPGGEHEDPK</sequence>
<keyword evidence="2" id="KW-1185">Reference proteome</keyword>
<dbReference type="Proteomes" id="UP001205105">
    <property type="component" value="Unassembled WGS sequence"/>
</dbReference>
<evidence type="ECO:0000313" key="1">
    <source>
        <dbReference type="EMBL" id="KAI7835627.1"/>
    </source>
</evidence>
<proteinExistence type="predicted"/>
<dbReference type="AlphaFoldDB" id="A0AAD5H181"/>
<gene>
    <name evidence="1" type="ORF">COHA_010483</name>
</gene>
<evidence type="ECO:0000313" key="2">
    <source>
        <dbReference type="Proteomes" id="UP001205105"/>
    </source>
</evidence>
<organism evidence="1 2">
    <name type="scientific">Chlorella ohadii</name>
    <dbReference type="NCBI Taxonomy" id="2649997"/>
    <lineage>
        <taxon>Eukaryota</taxon>
        <taxon>Viridiplantae</taxon>
        <taxon>Chlorophyta</taxon>
        <taxon>core chlorophytes</taxon>
        <taxon>Trebouxiophyceae</taxon>
        <taxon>Chlorellales</taxon>
        <taxon>Chlorellaceae</taxon>
        <taxon>Chlorella clade</taxon>
        <taxon>Chlorella</taxon>
    </lineage>
</organism>
<reference evidence="1" key="1">
    <citation type="submission" date="2020-11" db="EMBL/GenBank/DDBJ databases">
        <title>Chlorella ohadii genome sequencing and assembly.</title>
        <authorList>
            <person name="Murik O."/>
            <person name="Treves H."/>
            <person name="Kedem I."/>
            <person name="Shotland Y."/>
            <person name="Kaplan A."/>
        </authorList>
    </citation>
    <scope>NUCLEOTIDE SEQUENCE</scope>
    <source>
        <strain evidence="1">1</strain>
    </source>
</reference>
<name>A0AAD5H181_9CHLO</name>